<dbReference type="Proteomes" id="UP000007148">
    <property type="component" value="Unassembled WGS sequence"/>
</dbReference>
<sequence length="67" mass="7060">MSKVLPGRGSWPSSESEDILVKVQTVATSAGGLGILFISAVPAMYRLNLLSPDPKSDFGRLITLTVA</sequence>
<keyword evidence="2" id="KW-1185">Reference proteome</keyword>
<evidence type="ECO:0000313" key="1">
    <source>
        <dbReference type="EMBL" id="CCA73725.1"/>
    </source>
</evidence>
<name>G4TQY2_SERID</name>
<dbReference type="AlphaFoldDB" id="G4TQY2"/>
<comment type="caution">
    <text evidence="1">The sequence shown here is derived from an EMBL/GenBank/DDBJ whole genome shotgun (WGS) entry which is preliminary data.</text>
</comment>
<organism evidence="1 2">
    <name type="scientific">Serendipita indica (strain DSM 11827)</name>
    <name type="common">Root endophyte fungus</name>
    <name type="synonym">Piriformospora indica</name>
    <dbReference type="NCBI Taxonomy" id="1109443"/>
    <lineage>
        <taxon>Eukaryota</taxon>
        <taxon>Fungi</taxon>
        <taxon>Dikarya</taxon>
        <taxon>Basidiomycota</taxon>
        <taxon>Agaricomycotina</taxon>
        <taxon>Agaricomycetes</taxon>
        <taxon>Sebacinales</taxon>
        <taxon>Serendipitaceae</taxon>
        <taxon>Serendipita</taxon>
    </lineage>
</organism>
<gene>
    <name evidence="1" type="ORF">PIIN_07680</name>
</gene>
<protein>
    <submittedName>
        <fullName evidence="1">Uncharacterized protein</fullName>
    </submittedName>
</protein>
<dbReference type="STRING" id="1109443.G4TQY2"/>
<dbReference type="InParanoid" id="G4TQY2"/>
<evidence type="ECO:0000313" key="2">
    <source>
        <dbReference type="Proteomes" id="UP000007148"/>
    </source>
</evidence>
<reference evidence="1 2" key="1">
    <citation type="journal article" date="2011" name="PLoS Pathog.">
        <title>Endophytic Life Strategies Decoded by Genome and Transcriptome Analyses of the Mutualistic Root Symbiont Piriformospora indica.</title>
        <authorList>
            <person name="Zuccaro A."/>
            <person name="Lahrmann U."/>
            <person name="Guldener U."/>
            <person name="Langen G."/>
            <person name="Pfiffi S."/>
            <person name="Biedenkopf D."/>
            <person name="Wong P."/>
            <person name="Samans B."/>
            <person name="Grimm C."/>
            <person name="Basiewicz M."/>
            <person name="Murat C."/>
            <person name="Martin F."/>
            <person name="Kogel K.H."/>
        </authorList>
    </citation>
    <scope>NUCLEOTIDE SEQUENCE [LARGE SCALE GENOMIC DNA]</scope>
    <source>
        <strain evidence="1 2">DSM 11827</strain>
    </source>
</reference>
<dbReference type="OrthoDB" id="77405at2759"/>
<accession>G4TQY2</accession>
<dbReference type="HOGENOM" id="CLU_2813321_0_0_1"/>
<proteinExistence type="predicted"/>
<dbReference type="EMBL" id="CAFZ01000248">
    <property type="protein sequence ID" value="CCA73725.1"/>
    <property type="molecule type" value="Genomic_DNA"/>
</dbReference>